<sequence length="120" mass="12781">MAVGSLSSAQQAALDATIRAAEQQCRAEISVFVGPIEGDDPHRFATSLHNTLVLPSRSILVMVDPTRRAVEVITGGEVRRKLTDAEAALAIEEMTRSFADGDLAGGLTRGIRLLAEHARS</sequence>
<reference evidence="2" key="1">
    <citation type="submission" date="2023-12" db="EMBL/GenBank/DDBJ databases">
        <title>Novel species in genus Nocardioides.</title>
        <authorList>
            <person name="Zhou H."/>
        </authorList>
    </citation>
    <scope>NUCLEOTIDE SEQUENCE [LARGE SCALE GENOMIC DNA]</scope>
    <source>
        <strain evidence="2">HM61</strain>
    </source>
</reference>
<evidence type="ECO:0000313" key="2">
    <source>
        <dbReference type="Proteomes" id="UP001327225"/>
    </source>
</evidence>
<protein>
    <submittedName>
        <fullName evidence="1">DUF5130 family protein</fullName>
    </submittedName>
</protein>
<dbReference type="Pfam" id="PF17174">
    <property type="entry name" value="DUF5130"/>
    <property type="match status" value="1"/>
</dbReference>
<dbReference type="EMBL" id="CP141059">
    <property type="protein sequence ID" value="WQQ27771.1"/>
    <property type="molecule type" value="Genomic_DNA"/>
</dbReference>
<dbReference type="Gene3D" id="3.10.310.50">
    <property type="match status" value="1"/>
</dbReference>
<gene>
    <name evidence="1" type="ORF">SHK19_05935</name>
</gene>
<keyword evidence="2" id="KW-1185">Reference proteome</keyword>
<dbReference type="RefSeq" id="WP_322458434.1">
    <property type="nucleotide sequence ID" value="NZ_CP141059.1"/>
</dbReference>
<accession>A0ABZ0ZUZ4</accession>
<evidence type="ECO:0000313" key="1">
    <source>
        <dbReference type="EMBL" id="WQQ27771.1"/>
    </source>
</evidence>
<proteinExistence type="predicted"/>
<name>A0ABZ0ZUZ4_9ACTN</name>
<dbReference type="InterPro" id="IPR033437">
    <property type="entry name" value="DUF5130"/>
</dbReference>
<dbReference type="Proteomes" id="UP001327225">
    <property type="component" value="Chromosome"/>
</dbReference>
<organism evidence="1 2">
    <name type="scientific">Nocardioides bizhenqiangii</name>
    <dbReference type="NCBI Taxonomy" id="3095076"/>
    <lineage>
        <taxon>Bacteria</taxon>
        <taxon>Bacillati</taxon>
        <taxon>Actinomycetota</taxon>
        <taxon>Actinomycetes</taxon>
        <taxon>Propionibacteriales</taxon>
        <taxon>Nocardioidaceae</taxon>
        <taxon>Nocardioides</taxon>
    </lineage>
</organism>